<dbReference type="EMBL" id="JABWRE010000023">
    <property type="protein sequence ID" value="MBC3443405.1"/>
    <property type="molecule type" value="Genomic_DNA"/>
</dbReference>
<sequence>MLQVLRKRGVRITLGATAAVVVSALGFFAWQGFYPVQATTGWQVSVLHTSVAKAASLLPQADGSLLVSRELDDGRGSILKITAQGDRVVVVDGLSKPDGMVAVEGGWVFSQEGGKAPVSLQRDGKITPLFEGESVQGLWNDGDYLYAIEDRRGNGRLMRYDWHSGQLDVLRSGLTETEGLTRCHDGRLLYTQKGEGKVRALSDDGNDPVVVQGLRNPTFLMCDQRGLWISEDSTHRARLLLIDAQGQRQTMLSFLKAPQAIVADGKGGYLLAEGGRNRVLHLMPPAEQKVAKVSPKQLTDD</sequence>
<dbReference type="Gene3D" id="2.120.10.30">
    <property type="entry name" value="TolB, C-terminal domain"/>
    <property type="match status" value="1"/>
</dbReference>
<evidence type="ECO:0000313" key="3">
    <source>
        <dbReference type="EMBL" id="MBV4536445.1"/>
    </source>
</evidence>
<dbReference type="Proteomes" id="UP000599879">
    <property type="component" value="Unassembled WGS sequence"/>
</dbReference>
<gene>
    <name evidence="3" type="ORF">HU737_010675</name>
    <name evidence="2" type="ORF">HU737_22165</name>
</gene>
<proteinExistence type="predicted"/>
<dbReference type="AlphaFoldDB" id="A0A923G3C1"/>
<feature type="transmembrane region" description="Helical" evidence="1">
    <location>
        <begin position="12"/>
        <end position="30"/>
    </location>
</feature>
<keyword evidence="1" id="KW-1133">Transmembrane helix</keyword>
<comment type="caution">
    <text evidence="2">The sequence shown here is derived from an EMBL/GenBank/DDBJ whole genome shotgun (WGS) entry which is preliminary data.</text>
</comment>
<protein>
    <submittedName>
        <fullName evidence="2">Uncharacterized protein</fullName>
    </submittedName>
</protein>
<keyword evidence="1" id="KW-0812">Transmembrane</keyword>
<evidence type="ECO:0000256" key="1">
    <source>
        <dbReference type="SAM" id="Phobius"/>
    </source>
</evidence>
<reference evidence="2" key="1">
    <citation type="journal article" date="2020" name="Microorganisms">
        <title>Reliable Identification of Environmental Pseudomonas Isolates Using the rpoD Gene.</title>
        <authorList>
            <consortium name="The Broad Institute Genome Sequencing Platform"/>
            <person name="Girard L."/>
            <person name="Lood C."/>
            <person name="Rokni-Zadeh H."/>
            <person name="van Noort V."/>
            <person name="Lavigne R."/>
            <person name="De Mot R."/>
        </authorList>
    </citation>
    <scope>NUCLEOTIDE SEQUENCE</scope>
    <source>
        <strain evidence="2">SWRI10</strain>
    </source>
</reference>
<dbReference type="InterPro" id="IPR011042">
    <property type="entry name" value="6-blade_b-propeller_TolB-like"/>
</dbReference>
<reference evidence="2" key="2">
    <citation type="submission" date="2020-07" db="EMBL/GenBank/DDBJ databases">
        <authorList>
            <person name="Lood C."/>
            <person name="Girard L."/>
        </authorList>
    </citation>
    <scope>NUCLEOTIDE SEQUENCE</scope>
    <source>
        <strain evidence="2">SWRI10</strain>
    </source>
</reference>
<dbReference type="EMBL" id="JABWRE020000001">
    <property type="protein sequence ID" value="MBV4536445.1"/>
    <property type="molecule type" value="Genomic_DNA"/>
</dbReference>
<evidence type="ECO:0000313" key="2">
    <source>
        <dbReference type="EMBL" id="MBC3443405.1"/>
    </source>
</evidence>
<reference evidence="3" key="3">
    <citation type="submission" date="2021-06" db="EMBL/GenBank/DDBJ databases">
        <title>Updating the genus Pseudomonas: Description of 43 new species and partition of the Pseudomonas putida group.</title>
        <authorList>
            <person name="Girard L."/>
            <person name="Lood C."/>
            <person name="Vandamme P."/>
            <person name="Rokni-Zadeh H."/>
            <person name="Van Noort V."/>
            <person name="Hofte M."/>
            <person name="Lavigne R."/>
            <person name="De Mot R."/>
        </authorList>
    </citation>
    <scope>NUCLEOTIDE SEQUENCE</scope>
    <source>
        <strain evidence="3">SWRI10</strain>
    </source>
</reference>
<accession>A0A923G3C1</accession>
<dbReference type="SUPFAM" id="SSF101898">
    <property type="entry name" value="NHL repeat"/>
    <property type="match status" value="1"/>
</dbReference>
<name>A0A923G3C1_9PSED</name>
<organism evidence="2">
    <name type="scientific">Pseudomonas urmiensis</name>
    <dbReference type="NCBI Taxonomy" id="2745493"/>
    <lineage>
        <taxon>Bacteria</taxon>
        <taxon>Pseudomonadati</taxon>
        <taxon>Pseudomonadota</taxon>
        <taxon>Gammaproteobacteria</taxon>
        <taxon>Pseudomonadales</taxon>
        <taxon>Pseudomonadaceae</taxon>
        <taxon>Pseudomonas</taxon>
    </lineage>
</organism>
<keyword evidence="1" id="KW-0472">Membrane</keyword>
<dbReference type="RefSeq" id="WP_186557053.1">
    <property type="nucleotide sequence ID" value="NZ_JABWRE020000001.1"/>
</dbReference>